<dbReference type="PANTHER" id="PTHR11311">
    <property type="entry name" value="SPONDIN"/>
    <property type="match status" value="1"/>
</dbReference>
<dbReference type="NCBIfam" id="NF038123">
    <property type="entry name" value="NF038123_dom"/>
    <property type="match status" value="1"/>
</dbReference>
<name>A0A9N8EPF1_9STRA</name>
<dbReference type="PROSITE" id="PS51257">
    <property type="entry name" value="PROKAR_LIPOPROTEIN"/>
    <property type="match status" value="1"/>
</dbReference>
<comment type="caution">
    <text evidence="2">The sequence shown here is derived from an EMBL/GenBank/DDBJ whole genome shotgun (WGS) entry which is preliminary data.</text>
</comment>
<dbReference type="InterPro" id="IPR051418">
    <property type="entry name" value="Spondin/Thrombospondin_T1"/>
</dbReference>
<dbReference type="GO" id="GO:0031012">
    <property type="term" value="C:extracellular matrix"/>
    <property type="evidence" value="ECO:0007669"/>
    <property type="project" value="TreeGrafter"/>
</dbReference>
<dbReference type="InterPro" id="IPR038678">
    <property type="entry name" value="Spondin_N_sf"/>
</dbReference>
<dbReference type="EMBL" id="CAICTM010001335">
    <property type="protein sequence ID" value="CAB9522754.1"/>
    <property type="molecule type" value="Genomic_DNA"/>
</dbReference>
<evidence type="ECO:0000313" key="3">
    <source>
        <dbReference type="Proteomes" id="UP001153069"/>
    </source>
</evidence>
<reference evidence="2" key="1">
    <citation type="submission" date="2020-06" db="EMBL/GenBank/DDBJ databases">
        <authorList>
            <consortium name="Plant Systems Biology data submission"/>
        </authorList>
    </citation>
    <scope>NUCLEOTIDE SEQUENCE</scope>
    <source>
        <strain evidence="2">D6</strain>
    </source>
</reference>
<dbReference type="Pfam" id="PF06468">
    <property type="entry name" value="Spond_N"/>
    <property type="match status" value="1"/>
</dbReference>
<dbReference type="PROSITE" id="PS51020">
    <property type="entry name" value="SPONDIN"/>
    <property type="match status" value="1"/>
</dbReference>
<keyword evidence="3" id="KW-1185">Reference proteome</keyword>
<evidence type="ECO:0000259" key="1">
    <source>
        <dbReference type="PROSITE" id="PS51020"/>
    </source>
</evidence>
<gene>
    <name evidence="2" type="ORF">SEMRO_1337_G264100.1</name>
</gene>
<organism evidence="2 3">
    <name type="scientific">Seminavis robusta</name>
    <dbReference type="NCBI Taxonomy" id="568900"/>
    <lineage>
        <taxon>Eukaryota</taxon>
        <taxon>Sar</taxon>
        <taxon>Stramenopiles</taxon>
        <taxon>Ochrophyta</taxon>
        <taxon>Bacillariophyta</taxon>
        <taxon>Bacillariophyceae</taxon>
        <taxon>Bacillariophycidae</taxon>
        <taxon>Naviculales</taxon>
        <taxon>Naviculaceae</taxon>
        <taxon>Seminavis</taxon>
    </lineage>
</organism>
<dbReference type="OrthoDB" id="43709at2759"/>
<feature type="domain" description="Spondin" evidence="1">
    <location>
        <begin position="43"/>
        <end position="232"/>
    </location>
</feature>
<dbReference type="Proteomes" id="UP001153069">
    <property type="component" value="Unassembled WGS sequence"/>
</dbReference>
<dbReference type="GO" id="GO:0007155">
    <property type="term" value="P:cell adhesion"/>
    <property type="evidence" value="ECO:0007669"/>
    <property type="project" value="TreeGrafter"/>
</dbReference>
<sequence length="275" mass="29759">MFKLQNNKPSIKMYLTNSLPIFAILGCQIAVKAQKSYNELLRTPSNFATMSEAVYSCEFTNLWSEARHPNLYPGNAHWSPPVLGAHSNGYSMWASGALASPGVESVAERGAVGTLLDEFVAANDLTGDIVTGDVTFNNVVNDQVLDNIVVSHEHPYLSSISMIAPSPDWFTGFYDYDPRSSNGNSWARDFILLTYPWDAGTEQGTGYSLGNAAESPHKPISQFTTETVPANGIFLNSTGDEVLPIASWCCSLVTDVMIPPGPRVGGPNPETMGFP</sequence>
<accession>A0A9N8EPF1</accession>
<protein>
    <submittedName>
        <fullName evidence="2">Spondin_N</fullName>
    </submittedName>
</protein>
<dbReference type="AlphaFoldDB" id="A0A9N8EPF1"/>
<proteinExistence type="predicted"/>
<dbReference type="Gene3D" id="2.60.40.2130">
    <property type="entry name" value="F-spondin domain"/>
    <property type="match status" value="1"/>
</dbReference>
<dbReference type="InterPro" id="IPR009465">
    <property type="entry name" value="Spondin_N"/>
</dbReference>
<evidence type="ECO:0000313" key="2">
    <source>
        <dbReference type="EMBL" id="CAB9522754.1"/>
    </source>
</evidence>
<dbReference type="PANTHER" id="PTHR11311:SF15">
    <property type="entry name" value="SPONDIN-2"/>
    <property type="match status" value="1"/>
</dbReference>